<organism evidence="10 11">
    <name type="scientific">Streptomyces lavendulocolor</name>
    <dbReference type="NCBI Taxonomy" id="67316"/>
    <lineage>
        <taxon>Bacteria</taxon>
        <taxon>Bacillati</taxon>
        <taxon>Actinomycetota</taxon>
        <taxon>Actinomycetes</taxon>
        <taxon>Kitasatosporales</taxon>
        <taxon>Streptomycetaceae</taxon>
        <taxon>Streptomyces</taxon>
    </lineage>
</organism>
<keyword evidence="2" id="KW-0813">Transport</keyword>
<evidence type="ECO:0000259" key="9">
    <source>
        <dbReference type="PROSITE" id="PS50850"/>
    </source>
</evidence>
<keyword evidence="7" id="KW-0046">Antibiotic resistance</keyword>
<evidence type="ECO:0000256" key="3">
    <source>
        <dbReference type="ARBA" id="ARBA00022475"/>
    </source>
</evidence>
<gene>
    <name evidence="10" type="ORF">ABZ508_14305</name>
</gene>
<feature type="transmembrane region" description="Helical" evidence="8">
    <location>
        <begin position="163"/>
        <end position="187"/>
    </location>
</feature>
<dbReference type="PROSITE" id="PS50850">
    <property type="entry name" value="MFS"/>
    <property type="match status" value="1"/>
</dbReference>
<evidence type="ECO:0000256" key="5">
    <source>
        <dbReference type="ARBA" id="ARBA00022989"/>
    </source>
</evidence>
<feature type="transmembrane region" description="Helical" evidence="8">
    <location>
        <begin position="359"/>
        <end position="381"/>
    </location>
</feature>
<feature type="transmembrane region" description="Helical" evidence="8">
    <location>
        <begin position="199"/>
        <end position="217"/>
    </location>
</feature>
<evidence type="ECO:0000256" key="2">
    <source>
        <dbReference type="ARBA" id="ARBA00022448"/>
    </source>
</evidence>
<dbReference type="SUPFAM" id="SSF103473">
    <property type="entry name" value="MFS general substrate transporter"/>
    <property type="match status" value="1"/>
</dbReference>
<feature type="transmembrane region" description="Helical" evidence="8">
    <location>
        <begin position="108"/>
        <end position="129"/>
    </location>
</feature>
<dbReference type="PANTHER" id="PTHR42718">
    <property type="entry name" value="MAJOR FACILITATOR SUPERFAMILY MULTIDRUG TRANSPORTER MFSC"/>
    <property type="match status" value="1"/>
</dbReference>
<evidence type="ECO:0000256" key="8">
    <source>
        <dbReference type="SAM" id="Phobius"/>
    </source>
</evidence>
<evidence type="ECO:0000313" key="10">
    <source>
        <dbReference type="EMBL" id="MEU0708521.1"/>
    </source>
</evidence>
<feature type="transmembrane region" description="Helical" evidence="8">
    <location>
        <begin position="462"/>
        <end position="489"/>
    </location>
</feature>
<sequence>MKQPESTKRWWALAALGTAVLTLGFDMTIMNVALPTLATELQAGTDALQWMVNAYVLVLAGLTLACGVLGDRYGRKRLIMLGLLLFGLASALAAWADSAGVVIAARALMGVGGAILMPIAFAVVAVLFAPHERGRAVSLLVMGLGVGIPLGPIIGGWLLEHFWWGSIFLINVPMALLGLVAVALLLPESRDPAPPRPDVPGGLLSMLGLVAMVYGLIEAPGRGWGNPVVLGALAAGVALLVVFVRWERRTAQPMIDLRLFGQAQFLWGSLAGVLVTFGLLGLLFAVPQYLQLVNGFDAFGTGLRLLPMIGGLVVGAPLGEKLAARAAYRTPVSTGLLLVAAGLGVGAGTDVGTSYPFVATWLAVVGLGTGMALSPAMAAVLGALPPERSGSGTAITMTLRQAGGALGVAVLGSLLAQGYTDRLDVTGLPGPAAEAARDNIAGALAVAERLNLPALAASAESAYVHGMTLVLIATLAIALLGAALTAVLLPGRPATARADAPATRGTA</sequence>
<keyword evidence="5 8" id="KW-1133">Transmembrane helix</keyword>
<dbReference type="PANTHER" id="PTHR42718:SF42">
    <property type="entry name" value="EXPORT PROTEIN"/>
    <property type="match status" value="1"/>
</dbReference>
<name>A0ABV2W4P6_9ACTN</name>
<dbReference type="InterPro" id="IPR004638">
    <property type="entry name" value="EmrB-like"/>
</dbReference>
<feature type="transmembrane region" description="Helical" evidence="8">
    <location>
        <begin position="402"/>
        <end position="420"/>
    </location>
</feature>
<dbReference type="InterPro" id="IPR036259">
    <property type="entry name" value="MFS_trans_sf"/>
</dbReference>
<evidence type="ECO:0000256" key="7">
    <source>
        <dbReference type="ARBA" id="ARBA00023251"/>
    </source>
</evidence>
<keyword evidence="3" id="KW-1003">Cell membrane</keyword>
<proteinExistence type="predicted"/>
<dbReference type="Proteomes" id="UP001550378">
    <property type="component" value="Unassembled WGS sequence"/>
</dbReference>
<dbReference type="EMBL" id="JBEXZR010000010">
    <property type="protein sequence ID" value="MEU0708521.1"/>
    <property type="molecule type" value="Genomic_DNA"/>
</dbReference>
<feature type="transmembrane region" description="Helical" evidence="8">
    <location>
        <begin position="265"/>
        <end position="286"/>
    </location>
</feature>
<protein>
    <submittedName>
        <fullName evidence="10">MFS transporter</fullName>
    </submittedName>
</protein>
<keyword evidence="4 8" id="KW-0812">Transmembrane</keyword>
<dbReference type="InterPro" id="IPR020846">
    <property type="entry name" value="MFS_dom"/>
</dbReference>
<dbReference type="Gene3D" id="1.20.1720.10">
    <property type="entry name" value="Multidrug resistance protein D"/>
    <property type="match status" value="1"/>
</dbReference>
<feature type="transmembrane region" description="Helical" evidence="8">
    <location>
        <begin position="223"/>
        <end position="244"/>
    </location>
</feature>
<evidence type="ECO:0000256" key="6">
    <source>
        <dbReference type="ARBA" id="ARBA00023136"/>
    </source>
</evidence>
<keyword evidence="6 8" id="KW-0472">Membrane</keyword>
<dbReference type="Gene3D" id="1.20.1250.20">
    <property type="entry name" value="MFS general substrate transporter like domains"/>
    <property type="match status" value="1"/>
</dbReference>
<feature type="transmembrane region" description="Helical" evidence="8">
    <location>
        <begin position="12"/>
        <end position="34"/>
    </location>
</feature>
<feature type="transmembrane region" description="Helical" evidence="8">
    <location>
        <begin position="78"/>
        <end position="96"/>
    </location>
</feature>
<comment type="caution">
    <text evidence="10">The sequence shown here is derived from an EMBL/GenBank/DDBJ whole genome shotgun (WGS) entry which is preliminary data.</text>
</comment>
<feature type="transmembrane region" description="Helical" evidence="8">
    <location>
        <begin position="54"/>
        <end position="71"/>
    </location>
</feature>
<feature type="transmembrane region" description="Helical" evidence="8">
    <location>
        <begin position="136"/>
        <end position="157"/>
    </location>
</feature>
<keyword evidence="11" id="KW-1185">Reference proteome</keyword>
<feature type="domain" description="Major facilitator superfamily (MFS) profile" evidence="9">
    <location>
        <begin position="12"/>
        <end position="493"/>
    </location>
</feature>
<evidence type="ECO:0000256" key="4">
    <source>
        <dbReference type="ARBA" id="ARBA00022692"/>
    </source>
</evidence>
<dbReference type="NCBIfam" id="TIGR00711">
    <property type="entry name" value="efflux_EmrB"/>
    <property type="match status" value="1"/>
</dbReference>
<reference evidence="10 11" key="1">
    <citation type="submission" date="2024-06" db="EMBL/GenBank/DDBJ databases">
        <title>The Natural Products Discovery Center: Release of the First 8490 Sequenced Strains for Exploring Actinobacteria Biosynthetic Diversity.</title>
        <authorList>
            <person name="Kalkreuter E."/>
            <person name="Kautsar S.A."/>
            <person name="Yang D."/>
            <person name="Bader C.D."/>
            <person name="Teijaro C.N."/>
            <person name="Fluegel L."/>
            <person name="Davis C.M."/>
            <person name="Simpson J.R."/>
            <person name="Lauterbach L."/>
            <person name="Steele A.D."/>
            <person name="Gui C."/>
            <person name="Meng S."/>
            <person name="Li G."/>
            <person name="Viehrig K."/>
            <person name="Ye F."/>
            <person name="Su P."/>
            <person name="Kiefer A.F."/>
            <person name="Nichols A."/>
            <person name="Cepeda A.J."/>
            <person name="Yan W."/>
            <person name="Fan B."/>
            <person name="Jiang Y."/>
            <person name="Adhikari A."/>
            <person name="Zheng C.-J."/>
            <person name="Schuster L."/>
            <person name="Cowan T.M."/>
            <person name="Smanski M.J."/>
            <person name="Chevrette M.G."/>
            <person name="De Carvalho L.P.S."/>
            <person name="Shen B."/>
        </authorList>
    </citation>
    <scope>NUCLEOTIDE SEQUENCE [LARGE SCALE GENOMIC DNA]</scope>
    <source>
        <strain evidence="10 11">NPDC006337</strain>
    </source>
</reference>
<dbReference type="InterPro" id="IPR011701">
    <property type="entry name" value="MFS"/>
</dbReference>
<feature type="transmembrane region" description="Helical" evidence="8">
    <location>
        <begin position="326"/>
        <end position="347"/>
    </location>
</feature>
<evidence type="ECO:0000256" key="1">
    <source>
        <dbReference type="ARBA" id="ARBA00004651"/>
    </source>
</evidence>
<dbReference type="Pfam" id="PF07690">
    <property type="entry name" value="MFS_1"/>
    <property type="match status" value="1"/>
</dbReference>
<dbReference type="CDD" id="cd17321">
    <property type="entry name" value="MFS_MMR_MDR_like"/>
    <property type="match status" value="1"/>
</dbReference>
<evidence type="ECO:0000313" key="11">
    <source>
        <dbReference type="Proteomes" id="UP001550378"/>
    </source>
</evidence>
<dbReference type="RefSeq" id="WP_189898342.1">
    <property type="nucleotide sequence ID" value="NZ_JBEXZP010000216.1"/>
</dbReference>
<comment type="subcellular location">
    <subcellularLocation>
        <location evidence="1">Cell membrane</location>
        <topology evidence="1">Multi-pass membrane protein</topology>
    </subcellularLocation>
</comment>
<accession>A0ABV2W4P6</accession>
<feature type="transmembrane region" description="Helical" evidence="8">
    <location>
        <begin position="298"/>
        <end position="319"/>
    </location>
</feature>